<evidence type="ECO:0000256" key="1">
    <source>
        <dbReference type="SAM" id="SignalP"/>
    </source>
</evidence>
<evidence type="ECO:0008006" key="4">
    <source>
        <dbReference type="Google" id="ProtNLM"/>
    </source>
</evidence>
<organism evidence="2 3">
    <name type="scientific">Roridomyces roridus</name>
    <dbReference type="NCBI Taxonomy" id="1738132"/>
    <lineage>
        <taxon>Eukaryota</taxon>
        <taxon>Fungi</taxon>
        <taxon>Dikarya</taxon>
        <taxon>Basidiomycota</taxon>
        <taxon>Agaricomycotina</taxon>
        <taxon>Agaricomycetes</taxon>
        <taxon>Agaricomycetidae</taxon>
        <taxon>Agaricales</taxon>
        <taxon>Marasmiineae</taxon>
        <taxon>Mycenaceae</taxon>
        <taxon>Roridomyces</taxon>
    </lineage>
</organism>
<feature type="signal peptide" evidence="1">
    <location>
        <begin position="1"/>
        <end position="21"/>
    </location>
</feature>
<dbReference type="InterPro" id="IPR035992">
    <property type="entry name" value="Ricin_B-like_lectins"/>
</dbReference>
<keyword evidence="1" id="KW-0732">Signal</keyword>
<evidence type="ECO:0000313" key="2">
    <source>
        <dbReference type="EMBL" id="KAJ7614992.1"/>
    </source>
</evidence>
<keyword evidence="3" id="KW-1185">Reference proteome</keyword>
<dbReference type="AlphaFoldDB" id="A0AAD7FE91"/>
<comment type="caution">
    <text evidence="2">The sequence shown here is derived from an EMBL/GenBank/DDBJ whole genome shotgun (WGS) entry which is preliminary data.</text>
</comment>
<name>A0AAD7FE91_9AGAR</name>
<gene>
    <name evidence="2" type="ORF">FB45DRAFT_1008577</name>
</gene>
<sequence>MFPLSTATLILAGVFSGAVLASDVVSRRQISSGCSPNFQGIPVNIVYGTGSDGFAATSDATSSKIFTEAINTNLNPLFLVENSGHVPTSYLIKDQNNHELVVYAFSPPRSRPVMQLNGIDDSGQDDRQYWELSCTTCTAPGPPIPTGGIIASGCQIASSHFGLCVQVDGLAGTFPLLTACDGTNAHQRFTFVRGNL</sequence>
<dbReference type="SUPFAM" id="SSF50370">
    <property type="entry name" value="Ricin B-like lectins"/>
    <property type="match status" value="1"/>
</dbReference>
<dbReference type="EMBL" id="JARKIF010000025">
    <property type="protein sequence ID" value="KAJ7614992.1"/>
    <property type="molecule type" value="Genomic_DNA"/>
</dbReference>
<evidence type="ECO:0000313" key="3">
    <source>
        <dbReference type="Proteomes" id="UP001221142"/>
    </source>
</evidence>
<accession>A0AAD7FE91</accession>
<reference evidence="2" key="1">
    <citation type="submission" date="2023-03" db="EMBL/GenBank/DDBJ databases">
        <title>Massive genome expansion in bonnet fungi (Mycena s.s.) driven by repeated elements and novel gene families across ecological guilds.</title>
        <authorList>
            <consortium name="Lawrence Berkeley National Laboratory"/>
            <person name="Harder C.B."/>
            <person name="Miyauchi S."/>
            <person name="Viragh M."/>
            <person name="Kuo A."/>
            <person name="Thoen E."/>
            <person name="Andreopoulos B."/>
            <person name="Lu D."/>
            <person name="Skrede I."/>
            <person name="Drula E."/>
            <person name="Henrissat B."/>
            <person name="Morin E."/>
            <person name="Kohler A."/>
            <person name="Barry K."/>
            <person name="LaButti K."/>
            <person name="Morin E."/>
            <person name="Salamov A."/>
            <person name="Lipzen A."/>
            <person name="Mereny Z."/>
            <person name="Hegedus B."/>
            <person name="Baldrian P."/>
            <person name="Stursova M."/>
            <person name="Weitz H."/>
            <person name="Taylor A."/>
            <person name="Grigoriev I.V."/>
            <person name="Nagy L.G."/>
            <person name="Martin F."/>
            <person name="Kauserud H."/>
        </authorList>
    </citation>
    <scope>NUCLEOTIDE SEQUENCE</scope>
    <source>
        <strain evidence="2">9284</strain>
    </source>
</reference>
<dbReference type="Proteomes" id="UP001221142">
    <property type="component" value="Unassembled WGS sequence"/>
</dbReference>
<protein>
    <recommendedName>
        <fullName evidence="4">Ricin B lectin domain-containing protein</fullName>
    </recommendedName>
</protein>
<feature type="chain" id="PRO_5042042109" description="Ricin B lectin domain-containing protein" evidence="1">
    <location>
        <begin position="22"/>
        <end position="196"/>
    </location>
</feature>
<proteinExistence type="predicted"/>